<name>A0AA41YAZ8_9BACT</name>
<sequence>MELPFFQVDAFAEKLFKGNPAAVVPLENWLDDELMQAIAMENNLSETAFFVPSKLGFEIRWFTPKSEVKLCGHATLATAHVIFEEANYPKDEITFGSKSGLLQVKKTGNLLQLNFPADKLSPVDAPNQIIKALGKLPEACFKGKTDYLLLYQTEKEIREMNPNFSALAKADARGIIVTAPGEQVDFVSRFFAPKVGINEDPVTGSAHTSLTPFWAKRLGKTEFKAYQLSQRGGELICTLQDDRVLIAGKTKTYLRGEIFI</sequence>
<evidence type="ECO:0000313" key="5">
    <source>
        <dbReference type="Proteomes" id="UP001163821"/>
    </source>
</evidence>
<dbReference type="NCBIfam" id="TIGR00654">
    <property type="entry name" value="PhzF_family"/>
    <property type="match status" value="1"/>
</dbReference>
<protein>
    <submittedName>
        <fullName evidence="4">PhzF family phenazine biosynthesis protein</fullName>
    </submittedName>
</protein>
<dbReference type="EMBL" id="JAPAAF010000047">
    <property type="protein sequence ID" value="MCW0484702.1"/>
    <property type="molecule type" value="Genomic_DNA"/>
</dbReference>
<organism evidence="4 5">
    <name type="scientific">Gaoshiqia sediminis</name>
    <dbReference type="NCBI Taxonomy" id="2986998"/>
    <lineage>
        <taxon>Bacteria</taxon>
        <taxon>Pseudomonadati</taxon>
        <taxon>Bacteroidota</taxon>
        <taxon>Bacteroidia</taxon>
        <taxon>Marinilabiliales</taxon>
        <taxon>Prolixibacteraceae</taxon>
        <taxon>Gaoshiqia</taxon>
    </lineage>
</organism>
<proteinExistence type="inferred from homology"/>
<dbReference type="Gene3D" id="3.10.310.10">
    <property type="entry name" value="Diaminopimelate Epimerase, Chain A, domain 1"/>
    <property type="match status" value="2"/>
</dbReference>
<accession>A0AA41YAZ8</accession>
<comment type="similarity">
    <text evidence="1">Belongs to the PhzF family.</text>
</comment>
<dbReference type="RefSeq" id="WP_282593293.1">
    <property type="nucleotide sequence ID" value="NZ_JAPAAF010000047.1"/>
</dbReference>
<reference evidence="4" key="1">
    <citation type="submission" date="2022-10" db="EMBL/GenBank/DDBJ databases">
        <title>Gaoshiqiia sediminis gen. nov., sp. nov., isolated from coastal sediment.</title>
        <authorList>
            <person name="Yu W.X."/>
            <person name="Mu D.S."/>
            <person name="Du J.Z."/>
            <person name="Liang Y.Q."/>
        </authorList>
    </citation>
    <scope>NUCLEOTIDE SEQUENCE</scope>
    <source>
        <strain evidence="4">A06</strain>
    </source>
</reference>
<dbReference type="GO" id="GO:0005737">
    <property type="term" value="C:cytoplasm"/>
    <property type="evidence" value="ECO:0007669"/>
    <property type="project" value="TreeGrafter"/>
</dbReference>
<comment type="caution">
    <text evidence="4">The sequence shown here is derived from an EMBL/GenBank/DDBJ whole genome shotgun (WGS) entry which is preliminary data.</text>
</comment>
<dbReference type="Proteomes" id="UP001163821">
    <property type="component" value="Unassembled WGS sequence"/>
</dbReference>
<dbReference type="SUPFAM" id="SSF54506">
    <property type="entry name" value="Diaminopimelate epimerase-like"/>
    <property type="match status" value="1"/>
</dbReference>
<evidence type="ECO:0000313" key="4">
    <source>
        <dbReference type="EMBL" id="MCW0484702.1"/>
    </source>
</evidence>
<dbReference type="PANTHER" id="PTHR13774">
    <property type="entry name" value="PHENAZINE BIOSYNTHESIS PROTEIN"/>
    <property type="match status" value="1"/>
</dbReference>
<dbReference type="InterPro" id="IPR003719">
    <property type="entry name" value="Phenazine_PhzF-like"/>
</dbReference>
<evidence type="ECO:0000256" key="1">
    <source>
        <dbReference type="ARBA" id="ARBA00008270"/>
    </source>
</evidence>
<gene>
    <name evidence="4" type="ORF">N2K84_18355</name>
</gene>
<dbReference type="GO" id="GO:0016853">
    <property type="term" value="F:isomerase activity"/>
    <property type="evidence" value="ECO:0007669"/>
    <property type="project" value="UniProtKB-KW"/>
</dbReference>
<keyword evidence="5" id="KW-1185">Reference proteome</keyword>
<keyword evidence="2" id="KW-0413">Isomerase</keyword>
<evidence type="ECO:0000256" key="3">
    <source>
        <dbReference type="PIRSR" id="PIRSR016184-1"/>
    </source>
</evidence>
<feature type="active site" evidence="3">
    <location>
        <position position="46"/>
    </location>
</feature>
<dbReference type="Pfam" id="PF02567">
    <property type="entry name" value="PhzC-PhzF"/>
    <property type="match status" value="1"/>
</dbReference>
<dbReference type="PIRSF" id="PIRSF016184">
    <property type="entry name" value="PhzC_PhzF"/>
    <property type="match status" value="1"/>
</dbReference>
<dbReference type="PANTHER" id="PTHR13774:SF17">
    <property type="entry name" value="PHENAZINE BIOSYNTHESIS-LIKE DOMAIN-CONTAINING PROTEIN"/>
    <property type="match status" value="1"/>
</dbReference>
<evidence type="ECO:0000256" key="2">
    <source>
        <dbReference type="ARBA" id="ARBA00023235"/>
    </source>
</evidence>
<dbReference type="AlphaFoldDB" id="A0AA41YAZ8"/>